<dbReference type="EMBL" id="OU015567">
    <property type="protein sequence ID" value="CAG5110635.1"/>
    <property type="molecule type" value="Genomic_DNA"/>
</dbReference>
<keyword evidence="1" id="KW-0732">Signal</keyword>
<sequence>MLLKLLILFSIEVQAGYFDLQCSRTHAKLTLNTDTFSSSSKDPSFDSDLVGLYLNSERKMPENITEDCKLENNMEFAYNSSCLHNSTTSSAPVYSGFIIQYGVVDDSYIYISIDEDIECNEDSWDNYVHPDNAIQSKSEVQSSSLKANGTFELTPVFNLTITGGDGLGEKMTVTATNPYDYNLIIDKCDVLLQSKDFTIIENRKMTSVGLAFGGKMLSEDSFEFRRFSISMNVVDSIDVACDVTFKK</sequence>
<protein>
    <submittedName>
        <fullName evidence="2">Oidioi.mRNA.OKI2018_I69.chr2.g5017.t1.cds</fullName>
    </submittedName>
</protein>
<feature type="signal peptide" evidence="1">
    <location>
        <begin position="1"/>
        <end position="15"/>
    </location>
</feature>
<evidence type="ECO:0000256" key="1">
    <source>
        <dbReference type="SAM" id="SignalP"/>
    </source>
</evidence>
<reference evidence="2 3" key="1">
    <citation type="submission" date="2021-04" db="EMBL/GenBank/DDBJ databases">
        <authorList>
            <person name="Bliznina A."/>
        </authorList>
    </citation>
    <scope>NUCLEOTIDE SEQUENCE [LARGE SCALE GENOMIC DNA]</scope>
</reference>
<evidence type="ECO:0000313" key="2">
    <source>
        <dbReference type="EMBL" id="CAG5110635.1"/>
    </source>
</evidence>
<dbReference type="Proteomes" id="UP001158576">
    <property type="component" value="Chromosome 2"/>
</dbReference>
<evidence type="ECO:0000313" key="3">
    <source>
        <dbReference type="Proteomes" id="UP001158576"/>
    </source>
</evidence>
<feature type="chain" id="PRO_5046648767" evidence="1">
    <location>
        <begin position="16"/>
        <end position="247"/>
    </location>
</feature>
<proteinExistence type="predicted"/>
<gene>
    <name evidence="2" type="ORF">OKIOD_LOCUS13782</name>
</gene>
<keyword evidence="3" id="KW-1185">Reference proteome</keyword>
<accession>A0ABN7T2X2</accession>
<name>A0ABN7T2X2_OIKDI</name>
<organism evidence="2 3">
    <name type="scientific">Oikopleura dioica</name>
    <name type="common">Tunicate</name>
    <dbReference type="NCBI Taxonomy" id="34765"/>
    <lineage>
        <taxon>Eukaryota</taxon>
        <taxon>Metazoa</taxon>
        <taxon>Chordata</taxon>
        <taxon>Tunicata</taxon>
        <taxon>Appendicularia</taxon>
        <taxon>Copelata</taxon>
        <taxon>Oikopleuridae</taxon>
        <taxon>Oikopleura</taxon>
    </lineage>
</organism>